<gene>
    <name evidence="13" type="ORF">DFO79_1041</name>
</gene>
<evidence type="ECO:0000256" key="8">
    <source>
        <dbReference type="PROSITE-ProRule" id="PRU01240"/>
    </source>
</evidence>
<dbReference type="PROSITE" id="PS51892">
    <property type="entry name" value="SUBTILASE"/>
    <property type="match status" value="1"/>
</dbReference>
<proteinExistence type="inferred from homology"/>
<organism evidence="13 14">
    <name type="scientific">Pseudidiomarina tainanensis</name>
    <dbReference type="NCBI Taxonomy" id="502365"/>
    <lineage>
        <taxon>Bacteria</taxon>
        <taxon>Pseudomonadati</taxon>
        <taxon>Pseudomonadota</taxon>
        <taxon>Gammaproteobacteria</taxon>
        <taxon>Alteromonadales</taxon>
        <taxon>Idiomarinaceae</taxon>
        <taxon>Pseudidiomarina</taxon>
    </lineage>
</organism>
<dbReference type="InterPro" id="IPR023828">
    <property type="entry name" value="Peptidase_S8_Ser-AS"/>
</dbReference>
<evidence type="ECO:0000259" key="11">
    <source>
        <dbReference type="Pfam" id="PF00082"/>
    </source>
</evidence>
<feature type="domain" description="Peptidase S8/S53" evidence="11">
    <location>
        <begin position="155"/>
        <end position="339"/>
    </location>
</feature>
<dbReference type="Pfam" id="PF00082">
    <property type="entry name" value="Peptidase_S8"/>
    <property type="match status" value="2"/>
</dbReference>
<dbReference type="GO" id="GO:0005615">
    <property type="term" value="C:extracellular space"/>
    <property type="evidence" value="ECO:0007669"/>
    <property type="project" value="TreeGrafter"/>
</dbReference>
<feature type="region of interest" description="Disordered" evidence="9">
    <location>
        <begin position="539"/>
        <end position="567"/>
    </location>
</feature>
<evidence type="ECO:0000256" key="3">
    <source>
        <dbReference type="ARBA" id="ARBA00022670"/>
    </source>
</evidence>
<dbReference type="InterPro" id="IPR036852">
    <property type="entry name" value="Peptidase_S8/S53_dom_sf"/>
</dbReference>
<evidence type="ECO:0000259" key="12">
    <source>
        <dbReference type="Pfam" id="PF02225"/>
    </source>
</evidence>
<accession>A0A368UYG0</accession>
<dbReference type="InterPro" id="IPR050131">
    <property type="entry name" value="Peptidase_S8_subtilisin-like"/>
</dbReference>
<dbReference type="SUPFAM" id="SSF52743">
    <property type="entry name" value="Subtilisin-like"/>
    <property type="match status" value="1"/>
</dbReference>
<dbReference type="CDD" id="cd07477">
    <property type="entry name" value="Peptidases_S8_Subtilisin_subset"/>
    <property type="match status" value="1"/>
</dbReference>
<feature type="domain" description="Peptidase S8/S53" evidence="11">
    <location>
        <begin position="453"/>
        <end position="518"/>
    </location>
</feature>
<keyword evidence="2" id="KW-0134">Cell wall</keyword>
<dbReference type="InterPro" id="IPR022398">
    <property type="entry name" value="Peptidase_S8_His-AS"/>
</dbReference>
<dbReference type="InterPro" id="IPR003137">
    <property type="entry name" value="PA_domain"/>
</dbReference>
<reference evidence="13 14" key="1">
    <citation type="submission" date="2018-07" db="EMBL/GenBank/DDBJ databases">
        <title>Freshwater and sediment microbial communities from various areas in North America, analyzing microbe dynamics in response to fracking.</title>
        <authorList>
            <person name="Lamendella R."/>
        </authorList>
    </citation>
    <scope>NUCLEOTIDE SEQUENCE [LARGE SCALE GENOMIC DNA]</scope>
    <source>
        <strain evidence="13 14">86_o</strain>
    </source>
</reference>
<comment type="caution">
    <text evidence="13">The sequence shown here is derived from an EMBL/GenBank/DDBJ whole genome shotgun (WGS) entry which is preliminary data.</text>
</comment>
<feature type="region of interest" description="Disordered" evidence="9">
    <location>
        <begin position="56"/>
        <end position="82"/>
    </location>
</feature>
<protein>
    <submittedName>
        <fullName evidence="13">PA domain-containing protein</fullName>
    </submittedName>
</protein>
<feature type="active site" description="Charge relay system" evidence="7 8">
    <location>
        <position position="193"/>
    </location>
</feature>
<dbReference type="GO" id="GO:0006508">
    <property type="term" value="P:proteolysis"/>
    <property type="evidence" value="ECO:0007669"/>
    <property type="project" value="UniProtKB-KW"/>
</dbReference>
<evidence type="ECO:0000256" key="2">
    <source>
        <dbReference type="ARBA" id="ARBA00022512"/>
    </source>
</evidence>
<feature type="active site" description="Charge relay system" evidence="7 8">
    <location>
        <position position="470"/>
    </location>
</feature>
<keyword evidence="6 8" id="KW-0720">Serine protease</keyword>
<evidence type="ECO:0000256" key="7">
    <source>
        <dbReference type="PIRSR" id="PIRSR615500-1"/>
    </source>
</evidence>
<sequence length="567" mass="57900">MSKVSKLGMFAITTAALCVASAVHAEQPDSAGHNKERVLVEFKPGTQRLIADYVMANDASKPEPTPPPTDTKKKEKPREPWPPKFIVLGLPERNMMALEVSANAIQGLRNNPNVISVEPDEKRYLYSTQYEPSTPYGISQVQADLLSDGAAGSRTLCIIDSGYDLGHPDLPQTNVSGSFDAGTGNWYTDENGHGTHVAGTIAALTNGEGVVGVLPNGQINLHIVKVFAESGWAYSSSLIAATDECVTAGAQVINMSLGGSRASKAEERAFANLANAGVLSVAAAGNDGNTRHSYPASYASVVSVAAVDANEQIASFSQQTDQVELAAPGVGVLSSVPRGTGEKVELTVANTQYTATSIDGALPIIATGALAACGIADAACTNVANQVCLIERGVVSFAEKVQACEAGGGVGAVIYNNEPGELLATLGDCAASIPAVGISAADGATLLTQLGSSTSVGSATSDWAFFDGTSMASPHVAGVAALVWSYHTTCSNQDIRTALTNTAKDLGTSGKDNAYGYGLVQAKAAVDYLDSYGCSGNGGDNTGGGDTGGEDGSNPGRGKGNGKGGKK</sequence>
<dbReference type="PROSITE" id="PS00137">
    <property type="entry name" value="SUBTILASE_HIS"/>
    <property type="match status" value="1"/>
</dbReference>
<keyword evidence="2" id="KW-0964">Secreted</keyword>
<dbReference type="Proteomes" id="UP000252848">
    <property type="component" value="Unassembled WGS sequence"/>
</dbReference>
<dbReference type="InterPro" id="IPR015500">
    <property type="entry name" value="Peptidase_S8_subtilisin-rel"/>
</dbReference>
<dbReference type="GO" id="GO:0046872">
    <property type="term" value="F:metal ion binding"/>
    <property type="evidence" value="ECO:0007669"/>
    <property type="project" value="UniProtKB-KW"/>
</dbReference>
<dbReference type="Gene3D" id="3.40.50.200">
    <property type="entry name" value="Peptidase S8/S53 domain"/>
    <property type="match status" value="1"/>
</dbReference>
<keyword evidence="5 8" id="KW-0378">Hydrolase</keyword>
<dbReference type="PANTHER" id="PTHR43806">
    <property type="entry name" value="PEPTIDASE S8"/>
    <property type="match status" value="1"/>
</dbReference>
<dbReference type="InterPro" id="IPR034202">
    <property type="entry name" value="Subtilisin_Carlsberg-like"/>
</dbReference>
<dbReference type="PANTHER" id="PTHR43806:SF11">
    <property type="entry name" value="CEREVISIN-RELATED"/>
    <property type="match status" value="1"/>
</dbReference>
<comment type="similarity">
    <text evidence="1 8">Belongs to the peptidase S8 family.</text>
</comment>
<evidence type="ECO:0000313" key="14">
    <source>
        <dbReference type="Proteomes" id="UP000252848"/>
    </source>
</evidence>
<dbReference type="Gene3D" id="3.50.30.30">
    <property type="match status" value="1"/>
</dbReference>
<evidence type="ECO:0000256" key="1">
    <source>
        <dbReference type="ARBA" id="ARBA00011073"/>
    </source>
</evidence>
<dbReference type="PROSITE" id="PS00138">
    <property type="entry name" value="SUBTILASE_SER"/>
    <property type="match status" value="1"/>
</dbReference>
<feature type="compositionally biased region" description="Basic and acidic residues" evidence="9">
    <location>
        <begin position="70"/>
        <end position="81"/>
    </location>
</feature>
<evidence type="ECO:0000256" key="5">
    <source>
        <dbReference type="ARBA" id="ARBA00022801"/>
    </source>
</evidence>
<evidence type="ECO:0000256" key="10">
    <source>
        <dbReference type="SAM" id="SignalP"/>
    </source>
</evidence>
<evidence type="ECO:0000256" key="6">
    <source>
        <dbReference type="ARBA" id="ARBA00022825"/>
    </source>
</evidence>
<feature type="chain" id="PRO_5017067001" evidence="10">
    <location>
        <begin position="26"/>
        <end position="567"/>
    </location>
</feature>
<dbReference type="EMBL" id="QPJA01000004">
    <property type="protein sequence ID" value="RCW33623.1"/>
    <property type="molecule type" value="Genomic_DNA"/>
</dbReference>
<keyword evidence="10" id="KW-0732">Signal</keyword>
<dbReference type="AlphaFoldDB" id="A0A368UYG0"/>
<keyword evidence="3 8" id="KW-0645">Protease</keyword>
<evidence type="ECO:0000256" key="9">
    <source>
        <dbReference type="SAM" id="MobiDB-lite"/>
    </source>
</evidence>
<keyword evidence="4" id="KW-0479">Metal-binding</keyword>
<feature type="signal peptide" evidence="10">
    <location>
        <begin position="1"/>
        <end position="25"/>
    </location>
</feature>
<dbReference type="RefSeq" id="WP_258808596.1">
    <property type="nucleotide sequence ID" value="NZ_QPJA01000004.1"/>
</dbReference>
<dbReference type="GO" id="GO:0004252">
    <property type="term" value="F:serine-type endopeptidase activity"/>
    <property type="evidence" value="ECO:0007669"/>
    <property type="project" value="UniProtKB-UniRule"/>
</dbReference>
<dbReference type="Pfam" id="PF02225">
    <property type="entry name" value="PA"/>
    <property type="match status" value="1"/>
</dbReference>
<dbReference type="PRINTS" id="PR00723">
    <property type="entry name" value="SUBTILISIN"/>
</dbReference>
<evidence type="ECO:0000256" key="4">
    <source>
        <dbReference type="ARBA" id="ARBA00022723"/>
    </source>
</evidence>
<evidence type="ECO:0000313" key="13">
    <source>
        <dbReference type="EMBL" id="RCW33623.1"/>
    </source>
</evidence>
<feature type="active site" description="Charge relay system" evidence="7 8">
    <location>
        <position position="160"/>
    </location>
</feature>
<name>A0A368UYG0_9GAMM</name>
<dbReference type="InterPro" id="IPR000209">
    <property type="entry name" value="Peptidase_S8/S53_dom"/>
</dbReference>
<feature type="domain" description="PA" evidence="12">
    <location>
        <begin position="367"/>
        <end position="446"/>
    </location>
</feature>